<evidence type="ECO:0000313" key="7">
    <source>
        <dbReference type="EMBL" id="MPM21118.1"/>
    </source>
</evidence>
<evidence type="ECO:0000256" key="4">
    <source>
        <dbReference type="ARBA" id="ARBA00023004"/>
    </source>
</evidence>
<dbReference type="GO" id="GO:0051539">
    <property type="term" value="F:4 iron, 4 sulfur cluster binding"/>
    <property type="evidence" value="ECO:0007669"/>
    <property type="project" value="UniProtKB-KW"/>
</dbReference>
<dbReference type="PANTHER" id="PTHR43255:SF1">
    <property type="entry name" value="IRON-SULFUR-BINDING OXIDOREDUCTASE FADF-RELATED"/>
    <property type="match status" value="1"/>
</dbReference>
<name>A0A644XZC3_9ZZZZ</name>
<reference evidence="7" key="1">
    <citation type="submission" date="2019-08" db="EMBL/GenBank/DDBJ databases">
        <authorList>
            <person name="Kucharzyk K."/>
            <person name="Murdoch R.W."/>
            <person name="Higgins S."/>
            <person name="Loffler F."/>
        </authorList>
    </citation>
    <scope>NUCLEOTIDE SEQUENCE</scope>
</reference>
<keyword evidence="4" id="KW-0408">Iron</keyword>
<dbReference type="AlphaFoldDB" id="A0A644XZC3"/>
<comment type="caution">
    <text evidence="7">The sequence shown here is derived from an EMBL/GenBank/DDBJ whole genome shotgun (WGS) entry which is preliminary data.</text>
</comment>
<dbReference type="InterPro" id="IPR009051">
    <property type="entry name" value="Helical_ferredxn"/>
</dbReference>
<evidence type="ECO:0000256" key="3">
    <source>
        <dbReference type="ARBA" id="ARBA00023002"/>
    </source>
</evidence>
<feature type="domain" description="4Fe-4S ferredoxin-type" evidence="6">
    <location>
        <begin position="13"/>
        <end position="44"/>
    </location>
</feature>
<sequence>MHVTEKEAAAEILRISGVKPENCMQCGKCSAACPAGSKMDILPHRFVWELMNGRVNTLAASNTLWQCLSCFTCSARCPRGVDPAKLIEAVRLSVIRQQGENRLNVDELPAEIDEMMPQQALVSALRKYNK</sequence>
<keyword evidence="2" id="KW-0479">Metal-binding</keyword>
<evidence type="ECO:0000256" key="1">
    <source>
        <dbReference type="ARBA" id="ARBA00022485"/>
    </source>
</evidence>
<dbReference type="GO" id="GO:0046872">
    <property type="term" value="F:metal ion binding"/>
    <property type="evidence" value="ECO:0007669"/>
    <property type="project" value="UniProtKB-KW"/>
</dbReference>
<proteinExistence type="predicted"/>
<keyword evidence="3" id="KW-0560">Oxidoreductase</keyword>
<keyword evidence="1" id="KW-0004">4Fe-4S</keyword>
<evidence type="ECO:0000256" key="2">
    <source>
        <dbReference type="ARBA" id="ARBA00022723"/>
    </source>
</evidence>
<gene>
    <name evidence="7" type="ORF">SDC9_67561</name>
</gene>
<dbReference type="PROSITE" id="PS51379">
    <property type="entry name" value="4FE4S_FER_2"/>
    <property type="match status" value="1"/>
</dbReference>
<dbReference type="InterPro" id="IPR051460">
    <property type="entry name" value="HdrC_iron-sulfur_subunit"/>
</dbReference>
<dbReference type="InterPro" id="IPR017896">
    <property type="entry name" value="4Fe4S_Fe-S-bd"/>
</dbReference>
<dbReference type="InterPro" id="IPR017900">
    <property type="entry name" value="4Fe4S_Fe_S_CS"/>
</dbReference>
<dbReference type="Pfam" id="PF13534">
    <property type="entry name" value="Fer4_17"/>
    <property type="match status" value="1"/>
</dbReference>
<protein>
    <recommendedName>
        <fullName evidence="6">4Fe-4S ferredoxin-type domain-containing protein</fullName>
    </recommendedName>
</protein>
<dbReference type="PROSITE" id="PS00198">
    <property type="entry name" value="4FE4S_FER_1"/>
    <property type="match status" value="2"/>
</dbReference>
<evidence type="ECO:0000259" key="6">
    <source>
        <dbReference type="PROSITE" id="PS51379"/>
    </source>
</evidence>
<dbReference type="SUPFAM" id="SSF46548">
    <property type="entry name" value="alpha-helical ferredoxin"/>
    <property type="match status" value="1"/>
</dbReference>
<evidence type="ECO:0000256" key="5">
    <source>
        <dbReference type="ARBA" id="ARBA00023014"/>
    </source>
</evidence>
<dbReference type="PANTHER" id="PTHR43255">
    <property type="entry name" value="IRON-SULFUR-BINDING OXIDOREDUCTASE FADF-RELATED-RELATED"/>
    <property type="match status" value="1"/>
</dbReference>
<keyword evidence="5" id="KW-0411">Iron-sulfur</keyword>
<dbReference type="GO" id="GO:0005886">
    <property type="term" value="C:plasma membrane"/>
    <property type="evidence" value="ECO:0007669"/>
    <property type="project" value="TreeGrafter"/>
</dbReference>
<accession>A0A644XZC3</accession>
<organism evidence="7">
    <name type="scientific">bioreactor metagenome</name>
    <dbReference type="NCBI Taxonomy" id="1076179"/>
    <lineage>
        <taxon>unclassified sequences</taxon>
        <taxon>metagenomes</taxon>
        <taxon>ecological metagenomes</taxon>
    </lineage>
</organism>
<dbReference type="EMBL" id="VSSQ01003524">
    <property type="protein sequence ID" value="MPM21118.1"/>
    <property type="molecule type" value="Genomic_DNA"/>
</dbReference>
<dbReference type="GO" id="GO:0016491">
    <property type="term" value="F:oxidoreductase activity"/>
    <property type="evidence" value="ECO:0007669"/>
    <property type="project" value="UniProtKB-KW"/>
</dbReference>
<dbReference type="Gene3D" id="1.10.1060.10">
    <property type="entry name" value="Alpha-helical ferredoxin"/>
    <property type="match status" value="1"/>
</dbReference>